<keyword evidence="2" id="KW-1185">Reference proteome</keyword>
<accession>A0A081PJL5</accession>
<dbReference type="Proteomes" id="UP000028007">
    <property type="component" value="Unassembled WGS sequence"/>
</dbReference>
<reference evidence="1 2" key="1">
    <citation type="journal article" date="1992" name="Int. J. Syst. Bacteriol.">
        <title>Sphingobacterium antarcticus sp. nov. a Psychrotrophic Bacterium from the Soils of Schirmacher Oasis, Antarctica.</title>
        <authorList>
            <person name="Shivaji S."/>
            <person name="Ray M.K."/>
            <person name="Rao N.S."/>
            <person name="Saiserr L."/>
            <person name="Jagannadham M.V."/>
            <person name="Kumar G.S."/>
            <person name="Reddy G."/>
            <person name="Bhargava P.M."/>
        </authorList>
    </citation>
    <scope>NUCLEOTIDE SEQUENCE [LARGE SCALE GENOMIC DNA]</scope>
    <source>
        <strain evidence="1 2">4BY</strain>
    </source>
</reference>
<gene>
    <name evidence="1" type="ORF">N180_12565</name>
</gene>
<evidence type="ECO:0000313" key="1">
    <source>
        <dbReference type="EMBL" id="KEQ30888.1"/>
    </source>
</evidence>
<dbReference type="eggNOG" id="ENOG503140B">
    <property type="taxonomic scope" value="Bacteria"/>
</dbReference>
<sequence length="199" mass="22909">MKIYVESLNLNRFFVFEKLNVSMLLIVRQCLLICYMFFNLNAEAPLNKGAAALRHPLHLSSTEINQNIKTGRLEISCRIFTDDFEDILSRNYKIKADLIKPVRHKDMDAVVGKYLLAHLQLAANATNIKLNYIGYENDNEAVIVYLESEPVKNIRSLETSSTILYDLFNDQVNIFHITCQGKRKSAKLDYPSKKLLTTF</sequence>
<dbReference type="InterPro" id="IPR046525">
    <property type="entry name" value="DUF6702"/>
</dbReference>
<comment type="caution">
    <text evidence="1">The sequence shown here is derived from an EMBL/GenBank/DDBJ whole genome shotgun (WGS) entry which is preliminary data.</text>
</comment>
<proteinExistence type="predicted"/>
<organism evidence="1 2">
    <name type="scientific">Pedobacter antarcticus 4BY</name>
    <dbReference type="NCBI Taxonomy" id="1358423"/>
    <lineage>
        <taxon>Bacteria</taxon>
        <taxon>Pseudomonadati</taxon>
        <taxon>Bacteroidota</taxon>
        <taxon>Sphingobacteriia</taxon>
        <taxon>Sphingobacteriales</taxon>
        <taxon>Sphingobacteriaceae</taxon>
        <taxon>Pedobacter</taxon>
    </lineage>
</organism>
<protein>
    <submittedName>
        <fullName evidence="1">Uncharacterized protein</fullName>
    </submittedName>
</protein>
<dbReference type="Pfam" id="PF20420">
    <property type="entry name" value="DUF6702"/>
    <property type="match status" value="1"/>
</dbReference>
<evidence type="ECO:0000313" key="2">
    <source>
        <dbReference type="Proteomes" id="UP000028007"/>
    </source>
</evidence>
<dbReference type="AlphaFoldDB" id="A0A081PJL5"/>
<name>A0A081PJL5_9SPHI</name>
<dbReference type="EMBL" id="JNFF01000024">
    <property type="protein sequence ID" value="KEQ30888.1"/>
    <property type="molecule type" value="Genomic_DNA"/>
</dbReference>